<feature type="domain" description="F-box" evidence="1">
    <location>
        <begin position="1"/>
        <end position="46"/>
    </location>
</feature>
<dbReference type="EMBL" id="JAPDRK010000001">
    <property type="protein sequence ID" value="KAJ9616720.1"/>
    <property type="molecule type" value="Genomic_DNA"/>
</dbReference>
<name>A0AA39CQC2_9EURO</name>
<reference evidence="2" key="1">
    <citation type="submission" date="2022-10" db="EMBL/GenBank/DDBJ databases">
        <title>Culturing micro-colonial fungi from biological soil crusts in the Mojave desert and describing Neophaeococcomyces mojavensis, and introducing the new genera and species Taxawa tesnikishii.</title>
        <authorList>
            <person name="Kurbessoian T."/>
            <person name="Stajich J.E."/>
        </authorList>
    </citation>
    <scope>NUCLEOTIDE SEQUENCE</scope>
    <source>
        <strain evidence="2">TK_41</strain>
    </source>
</reference>
<comment type="caution">
    <text evidence="2">The sequence shown here is derived from an EMBL/GenBank/DDBJ whole genome shotgun (WGS) entry which is preliminary data.</text>
</comment>
<organism evidence="2 3">
    <name type="scientific">Cladophialophora chaetospira</name>
    <dbReference type="NCBI Taxonomy" id="386627"/>
    <lineage>
        <taxon>Eukaryota</taxon>
        <taxon>Fungi</taxon>
        <taxon>Dikarya</taxon>
        <taxon>Ascomycota</taxon>
        <taxon>Pezizomycotina</taxon>
        <taxon>Eurotiomycetes</taxon>
        <taxon>Chaetothyriomycetidae</taxon>
        <taxon>Chaetothyriales</taxon>
        <taxon>Herpotrichiellaceae</taxon>
        <taxon>Cladophialophora</taxon>
    </lineage>
</organism>
<accession>A0AA39CQC2</accession>
<feature type="domain" description="F-box" evidence="1">
    <location>
        <begin position="59"/>
        <end position="86"/>
    </location>
</feature>
<dbReference type="PROSITE" id="PS50181">
    <property type="entry name" value="FBOX"/>
    <property type="match status" value="2"/>
</dbReference>
<proteinExistence type="predicted"/>
<evidence type="ECO:0000313" key="3">
    <source>
        <dbReference type="Proteomes" id="UP001172673"/>
    </source>
</evidence>
<protein>
    <recommendedName>
        <fullName evidence="1">F-box domain-containing protein</fullName>
    </recommendedName>
</protein>
<gene>
    <name evidence="2" type="ORF">H2200_000439</name>
</gene>
<evidence type="ECO:0000313" key="2">
    <source>
        <dbReference type="EMBL" id="KAJ9616720.1"/>
    </source>
</evidence>
<dbReference type="Proteomes" id="UP001172673">
    <property type="component" value="Unassembled WGS sequence"/>
</dbReference>
<dbReference type="AlphaFoldDB" id="A0AA39CQC2"/>
<sequence>MLPELPSEILYNIVSYIDESNTLMSFGLTASRLHKLVLKHYNITRIGLAPLAMLCQPRRYSLHDLPLEILIKIFKDVDSKSMARLAERSPGHRYIGYLLKVRERRDDFLRRKLSLALAGMQKAHDLIENRQLSTGATLLQR</sequence>
<dbReference type="InterPro" id="IPR001810">
    <property type="entry name" value="F-box_dom"/>
</dbReference>
<keyword evidence="3" id="KW-1185">Reference proteome</keyword>
<evidence type="ECO:0000259" key="1">
    <source>
        <dbReference type="PROSITE" id="PS50181"/>
    </source>
</evidence>